<organism evidence="1 2">
    <name type="scientific">Diachasma alloeum</name>
    <dbReference type="NCBI Taxonomy" id="454923"/>
    <lineage>
        <taxon>Eukaryota</taxon>
        <taxon>Metazoa</taxon>
        <taxon>Ecdysozoa</taxon>
        <taxon>Arthropoda</taxon>
        <taxon>Hexapoda</taxon>
        <taxon>Insecta</taxon>
        <taxon>Pterygota</taxon>
        <taxon>Neoptera</taxon>
        <taxon>Endopterygota</taxon>
        <taxon>Hymenoptera</taxon>
        <taxon>Apocrita</taxon>
        <taxon>Ichneumonoidea</taxon>
        <taxon>Braconidae</taxon>
        <taxon>Opiinae</taxon>
        <taxon>Diachasma</taxon>
    </lineage>
</organism>
<dbReference type="SMART" id="SM00708">
    <property type="entry name" value="PhBP"/>
    <property type="match status" value="1"/>
</dbReference>
<evidence type="ECO:0000313" key="2">
    <source>
        <dbReference type="Proteomes" id="UP000297026"/>
    </source>
</evidence>
<accession>A0A4E0RN86</accession>
<dbReference type="AlphaFoldDB" id="A0A4E0RN86"/>
<dbReference type="EMBL" id="ML158561">
    <property type="protein sequence ID" value="THK32846.1"/>
    <property type="molecule type" value="Genomic_DNA"/>
</dbReference>
<dbReference type="SUPFAM" id="SSF47565">
    <property type="entry name" value="Insect pheromone/odorant-binding proteins"/>
    <property type="match status" value="1"/>
</dbReference>
<gene>
    <name evidence="1" type="primary">Obp10</name>
    <name evidence="1" type="ORF">DALL_DALL000008</name>
</gene>
<dbReference type="CTD" id="100301490"/>
<dbReference type="GO" id="GO:0005549">
    <property type="term" value="F:odorant binding"/>
    <property type="evidence" value="ECO:0007669"/>
    <property type="project" value="InterPro"/>
</dbReference>
<dbReference type="OrthoDB" id="7665616at2759"/>
<proteinExistence type="predicted"/>
<sequence length="153" mass="17157">MQRENFKRQGTGIDMRIIVPCLALLSLVLFVRGDDKDPHGPIREKCKDQFGLSSEDLKEAMEDPNDVGCYLLCFFKDLSIMDDSGEFDPLAAMDAIEESAKDGARPVIFSCYDQEKKSATKDTCARALEVVLCFKKEAPELYKNLGLFHPLGQ</sequence>
<protein>
    <submittedName>
        <fullName evidence="1">Odorant binding protein 10</fullName>
    </submittedName>
</protein>
<evidence type="ECO:0000313" key="1">
    <source>
        <dbReference type="EMBL" id="THK32846.1"/>
    </source>
</evidence>
<dbReference type="InterPro" id="IPR036728">
    <property type="entry name" value="PBP_GOBP_sf"/>
</dbReference>
<keyword evidence="2" id="KW-1185">Reference proteome</keyword>
<dbReference type="Pfam" id="PF01395">
    <property type="entry name" value="PBP_GOBP"/>
    <property type="match status" value="1"/>
</dbReference>
<dbReference type="GeneID" id="107037247"/>
<dbReference type="Proteomes" id="UP000297026">
    <property type="component" value="Unassembled WGS sequence"/>
</dbReference>
<reference evidence="1" key="1">
    <citation type="submission" date="2019-02" db="EMBL/GenBank/DDBJ databases">
        <title>Genome of the parasitoid wasp Diachasma alloeum, an emerging model for ecological speciation and transitions to asexual reproduction.</title>
        <authorList>
            <person name="Robertson H.M."/>
            <person name="Walden K.K."/>
            <person name="Tvedte E.S."/>
            <person name="Hood G.R."/>
            <person name="Feder J.L."/>
            <person name="Forbes A.A."/>
            <person name="Logsdon J.M."/>
            <person name="Mcelroy K.E."/>
        </authorList>
    </citation>
    <scope>NUCLEOTIDE SEQUENCE [LARGE SCALE GENOMIC DNA]</scope>
    <source>
        <strain evidence="1">Michigan</strain>
    </source>
</reference>
<dbReference type="KEGG" id="dam:107037247"/>
<name>A0A4E0RN86_9HYME</name>
<dbReference type="CDD" id="cd23992">
    <property type="entry name" value="PBP_GOBP"/>
    <property type="match status" value="1"/>
</dbReference>
<dbReference type="Gene3D" id="1.10.238.20">
    <property type="entry name" value="Pheromone/general odorant binding protein domain"/>
    <property type="match status" value="1"/>
</dbReference>
<dbReference type="InterPro" id="IPR006170">
    <property type="entry name" value="PBP/GOBP"/>
</dbReference>